<dbReference type="Proteomes" id="UP000887013">
    <property type="component" value="Unassembled WGS sequence"/>
</dbReference>
<evidence type="ECO:0000313" key="2">
    <source>
        <dbReference type="Proteomes" id="UP000887013"/>
    </source>
</evidence>
<dbReference type="AlphaFoldDB" id="A0A8X6MQY1"/>
<comment type="caution">
    <text evidence="1">The sequence shown here is derived from an EMBL/GenBank/DDBJ whole genome shotgun (WGS) entry which is preliminary data.</text>
</comment>
<keyword evidence="2" id="KW-1185">Reference proteome</keyword>
<protein>
    <submittedName>
        <fullName evidence="1">Uncharacterized protein</fullName>
    </submittedName>
</protein>
<gene>
    <name evidence="1" type="ORF">NPIL_102441</name>
</gene>
<sequence>MLTSKEKTFPAELFYHNNSSVVPPLRKFLGQKNFKRKPMSYRRINKIVTRFDVIGRLVILLDRGQKQVDNSSVDDVATLIISY</sequence>
<accession>A0A8X6MQY1</accession>
<organism evidence="1 2">
    <name type="scientific">Nephila pilipes</name>
    <name type="common">Giant wood spider</name>
    <name type="synonym">Nephila maculata</name>
    <dbReference type="NCBI Taxonomy" id="299642"/>
    <lineage>
        <taxon>Eukaryota</taxon>
        <taxon>Metazoa</taxon>
        <taxon>Ecdysozoa</taxon>
        <taxon>Arthropoda</taxon>
        <taxon>Chelicerata</taxon>
        <taxon>Arachnida</taxon>
        <taxon>Araneae</taxon>
        <taxon>Araneomorphae</taxon>
        <taxon>Entelegynae</taxon>
        <taxon>Araneoidea</taxon>
        <taxon>Nephilidae</taxon>
        <taxon>Nephila</taxon>
    </lineage>
</organism>
<proteinExistence type="predicted"/>
<dbReference type="EMBL" id="BMAW01001193">
    <property type="protein sequence ID" value="GFS72998.1"/>
    <property type="molecule type" value="Genomic_DNA"/>
</dbReference>
<name>A0A8X6MQY1_NEPPI</name>
<evidence type="ECO:0000313" key="1">
    <source>
        <dbReference type="EMBL" id="GFS72998.1"/>
    </source>
</evidence>
<reference evidence="1" key="1">
    <citation type="submission" date="2020-08" db="EMBL/GenBank/DDBJ databases">
        <title>Multicomponent nature underlies the extraordinary mechanical properties of spider dragline silk.</title>
        <authorList>
            <person name="Kono N."/>
            <person name="Nakamura H."/>
            <person name="Mori M."/>
            <person name="Yoshida Y."/>
            <person name="Ohtoshi R."/>
            <person name="Malay A.D."/>
            <person name="Moran D.A.P."/>
            <person name="Tomita M."/>
            <person name="Numata K."/>
            <person name="Arakawa K."/>
        </authorList>
    </citation>
    <scope>NUCLEOTIDE SEQUENCE</scope>
</reference>